<feature type="compositionally biased region" description="Basic residues" evidence="13">
    <location>
        <begin position="836"/>
        <end position="847"/>
    </location>
</feature>
<organism evidence="15 16">
    <name type="scientific">Prunus yedoensis var. nudiflora</name>
    <dbReference type="NCBI Taxonomy" id="2094558"/>
    <lineage>
        <taxon>Eukaryota</taxon>
        <taxon>Viridiplantae</taxon>
        <taxon>Streptophyta</taxon>
        <taxon>Embryophyta</taxon>
        <taxon>Tracheophyta</taxon>
        <taxon>Spermatophyta</taxon>
        <taxon>Magnoliopsida</taxon>
        <taxon>eudicotyledons</taxon>
        <taxon>Gunneridae</taxon>
        <taxon>Pentapetalae</taxon>
        <taxon>rosids</taxon>
        <taxon>fabids</taxon>
        <taxon>Rosales</taxon>
        <taxon>Rosaceae</taxon>
        <taxon>Amygdaloideae</taxon>
        <taxon>Amygdaleae</taxon>
        <taxon>Prunus</taxon>
    </lineage>
</organism>
<dbReference type="CDD" id="cd16615">
    <property type="entry name" value="RING-HC_ZNF598"/>
    <property type="match status" value="1"/>
</dbReference>
<gene>
    <name evidence="15" type="ORF">Pyn_23284</name>
</gene>
<feature type="region of interest" description="Disordered" evidence="13">
    <location>
        <begin position="302"/>
        <end position="325"/>
    </location>
</feature>
<dbReference type="InterPro" id="IPR057634">
    <property type="entry name" value="PAH_ZNF598/HEL2"/>
</dbReference>
<feature type="domain" description="RING-type" evidence="14">
    <location>
        <begin position="5"/>
        <end position="46"/>
    </location>
</feature>
<dbReference type="GO" id="GO:0005737">
    <property type="term" value="C:cytoplasm"/>
    <property type="evidence" value="ECO:0007669"/>
    <property type="project" value="UniProtKB-SubCell"/>
</dbReference>
<keyword evidence="7" id="KW-0808">Transferase</keyword>
<dbReference type="Pfam" id="PF23230">
    <property type="entry name" value="zf-C2H2_13"/>
    <property type="match status" value="1"/>
</dbReference>
<dbReference type="PROSITE" id="PS50089">
    <property type="entry name" value="ZF_RING_2"/>
    <property type="match status" value="1"/>
</dbReference>
<keyword evidence="10" id="KW-0862">Zinc</keyword>
<evidence type="ECO:0000313" key="16">
    <source>
        <dbReference type="Proteomes" id="UP000250321"/>
    </source>
</evidence>
<dbReference type="InterPro" id="IPR013087">
    <property type="entry name" value="Znf_C2H2_type"/>
</dbReference>
<dbReference type="InterPro" id="IPR056437">
    <property type="entry name" value="Znf-C2H2_ZNF598/HEL2"/>
</dbReference>
<dbReference type="Pfam" id="PF23202">
    <property type="entry name" value="PAH_ZNF598"/>
    <property type="match status" value="1"/>
</dbReference>
<evidence type="ECO:0000256" key="12">
    <source>
        <dbReference type="PROSITE-ProRule" id="PRU00175"/>
    </source>
</evidence>
<dbReference type="PANTHER" id="PTHR22938:SF0">
    <property type="entry name" value="E3 UBIQUITIN-PROTEIN LIGASE ZNF598"/>
    <property type="match status" value="1"/>
</dbReference>
<protein>
    <recommendedName>
        <fullName evidence="4">RING-type E3 ubiquitin transferase</fullName>
        <ecNumber evidence="4">2.3.2.27</ecNumber>
    </recommendedName>
</protein>
<evidence type="ECO:0000256" key="1">
    <source>
        <dbReference type="ARBA" id="ARBA00000900"/>
    </source>
</evidence>
<feature type="compositionally biased region" description="Polar residues" evidence="13">
    <location>
        <begin position="460"/>
        <end position="474"/>
    </location>
</feature>
<evidence type="ECO:0000256" key="10">
    <source>
        <dbReference type="ARBA" id="ARBA00022833"/>
    </source>
</evidence>
<comment type="pathway">
    <text evidence="3">Protein modification; protein ubiquitination.</text>
</comment>
<dbReference type="GO" id="GO:0016567">
    <property type="term" value="P:protein ubiquitination"/>
    <property type="evidence" value="ECO:0007669"/>
    <property type="project" value="TreeGrafter"/>
</dbReference>
<proteinExistence type="inferred from homology"/>
<accession>A0A314YPM8</accession>
<dbReference type="Pfam" id="PF25447">
    <property type="entry name" value="RING_ZNF598"/>
    <property type="match status" value="1"/>
</dbReference>
<name>A0A314YPM8_PRUYE</name>
<evidence type="ECO:0000256" key="5">
    <source>
        <dbReference type="ARBA" id="ARBA00022490"/>
    </source>
</evidence>
<feature type="region of interest" description="Disordered" evidence="13">
    <location>
        <begin position="384"/>
        <end position="427"/>
    </location>
</feature>
<keyword evidence="9 12" id="KW-0863">Zinc-finger</keyword>
<keyword evidence="16" id="KW-1185">Reference proteome</keyword>
<comment type="subcellular location">
    <subcellularLocation>
        <location evidence="2">Cytoplasm</location>
    </subcellularLocation>
</comment>
<feature type="compositionally biased region" description="Low complexity" evidence="13">
    <location>
        <begin position="403"/>
        <end position="417"/>
    </location>
</feature>
<keyword evidence="6" id="KW-0597">Phosphoprotein</keyword>
<reference evidence="15 16" key="1">
    <citation type="submission" date="2018-02" db="EMBL/GenBank/DDBJ databases">
        <title>Draft genome of wild Prunus yedoensis var. nudiflora.</title>
        <authorList>
            <person name="Baek S."/>
            <person name="Kim J.-H."/>
            <person name="Choi K."/>
            <person name="Kim G.-B."/>
            <person name="Cho A."/>
            <person name="Jang H."/>
            <person name="Shin C.-H."/>
            <person name="Yu H.-J."/>
            <person name="Mun J.-H."/>
        </authorList>
    </citation>
    <scope>NUCLEOTIDE SEQUENCE [LARGE SCALE GENOMIC DNA]</scope>
    <source>
        <strain evidence="16">cv. Jeju island</strain>
        <tissue evidence="15">Leaf</tissue>
    </source>
</reference>
<feature type="region of interest" description="Disordered" evidence="13">
    <location>
        <begin position="341"/>
        <end position="362"/>
    </location>
</feature>
<dbReference type="GO" id="GO:0072344">
    <property type="term" value="P:rescue of stalled ribosome"/>
    <property type="evidence" value="ECO:0007669"/>
    <property type="project" value="InterPro"/>
</dbReference>
<evidence type="ECO:0000256" key="11">
    <source>
        <dbReference type="ARBA" id="ARBA00035113"/>
    </source>
</evidence>
<evidence type="ECO:0000313" key="15">
    <source>
        <dbReference type="EMBL" id="PQQ10455.1"/>
    </source>
</evidence>
<feature type="compositionally biased region" description="Low complexity" evidence="13">
    <location>
        <begin position="850"/>
        <end position="860"/>
    </location>
</feature>
<evidence type="ECO:0000256" key="6">
    <source>
        <dbReference type="ARBA" id="ARBA00022553"/>
    </source>
</evidence>
<dbReference type="AlphaFoldDB" id="A0A314YPM8"/>
<evidence type="ECO:0000256" key="13">
    <source>
        <dbReference type="SAM" id="MobiDB-lite"/>
    </source>
</evidence>
<dbReference type="InterPro" id="IPR044288">
    <property type="entry name" value="ZNF598/HEL2"/>
</dbReference>
<dbReference type="InterPro" id="IPR041888">
    <property type="entry name" value="RING-HC_ZNF598/HEL2"/>
</dbReference>
<feature type="compositionally biased region" description="Polar residues" evidence="13">
    <location>
        <begin position="483"/>
        <end position="567"/>
    </location>
</feature>
<dbReference type="OrthoDB" id="3838338at2759"/>
<feature type="region of interest" description="Disordered" evidence="13">
    <location>
        <begin position="460"/>
        <end position="603"/>
    </location>
</feature>
<dbReference type="STRING" id="2094558.A0A314YPM8"/>
<dbReference type="PANTHER" id="PTHR22938">
    <property type="entry name" value="ZINC FINGER PROTEIN 598"/>
    <property type="match status" value="1"/>
</dbReference>
<dbReference type="GO" id="GO:0061630">
    <property type="term" value="F:ubiquitin protein ligase activity"/>
    <property type="evidence" value="ECO:0007669"/>
    <property type="project" value="UniProtKB-EC"/>
</dbReference>
<dbReference type="EC" id="2.3.2.27" evidence="4"/>
<dbReference type="GO" id="GO:0008270">
    <property type="term" value="F:zinc ion binding"/>
    <property type="evidence" value="ECO:0007669"/>
    <property type="project" value="UniProtKB-KW"/>
</dbReference>
<feature type="compositionally biased region" description="Polar residues" evidence="13">
    <location>
        <begin position="584"/>
        <end position="603"/>
    </location>
</feature>
<evidence type="ECO:0000256" key="3">
    <source>
        <dbReference type="ARBA" id="ARBA00004906"/>
    </source>
</evidence>
<evidence type="ECO:0000256" key="4">
    <source>
        <dbReference type="ARBA" id="ARBA00012483"/>
    </source>
</evidence>
<feature type="compositionally biased region" description="Low complexity" evidence="13">
    <location>
        <begin position="568"/>
        <end position="578"/>
    </location>
</feature>
<dbReference type="InterPro" id="IPR001841">
    <property type="entry name" value="Znf_RING"/>
</dbReference>
<evidence type="ECO:0000259" key="14">
    <source>
        <dbReference type="PROSITE" id="PS50089"/>
    </source>
</evidence>
<evidence type="ECO:0000256" key="8">
    <source>
        <dbReference type="ARBA" id="ARBA00022723"/>
    </source>
</evidence>
<dbReference type="GO" id="GO:0043022">
    <property type="term" value="F:ribosome binding"/>
    <property type="evidence" value="ECO:0007669"/>
    <property type="project" value="TreeGrafter"/>
</dbReference>
<dbReference type="EMBL" id="PJQY01000505">
    <property type="protein sequence ID" value="PQQ10455.1"/>
    <property type="molecule type" value="Genomic_DNA"/>
</dbReference>
<feature type="compositionally biased region" description="Polar residues" evidence="13">
    <location>
        <begin position="384"/>
        <end position="395"/>
    </location>
</feature>
<comment type="caution">
    <text evidence="15">The sequence shown here is derived from an EMBL/GenBank/DDBJ whole genome shotgun (WGS) entry which is preliminary data.</text>
</comment>
<feature type="region of interest" description="Disordered" evidence="13">
    <location>
        <begin position="796"/>
        <end position="899"/>
    </location>
</feature>
<comment type="catalytic activity">
    <reaction evidence="1">
        <text>S-ubiquitinyl-[E2 ubiquitin-conjugating enzyme]-L-cysteine + [acceptor protein]-L-lysine = [E2 ubiquitin-conjugating enzyme]-L-cysteine + N(6)-ubiquitinyl-[acceptor protein]-L-lysine.</text>
        <dbReference type="EC" id="2.3.2.27"/>
    </reaction>
</comment>
<evidence type="ECO:0000256" key="2">
    <source>
        <dbReference type="ARBA" id="ARBA00004496"/>
    </source>
</evidence>
<keyword evidence="5" id="KW-0963">Cytoplasm</keyword>
<comment type="similarity">
    <text evidence="11">Belongs to the ZNF598/HEL2 family.</text>
</comment>
<feature type="region of interest" description="Disordered" evidence="13">
    <location>
        <begin position="722"/>
        <end position="748"/>
    </location>
</feature>
<keyword evidence="8" id="KW-0479">Metal-binding</keyword>
<dbReference type="SMART" id="SM00355">
    <property type="entry name" value="ZnF_C2H2"/>
    <property type="match status" value="4"/>
</dbReference>
<dbReference type="Proteomes" id="UP000250321">
    <property type="component" value="Unassembled WGS sequence"/>
</dbReference>
<evidence type="ECO:0000256" key="7">
    <source>
        <dbReference type="ARBA" id="ARBA00022679"/>
    </source>
</evidence>
<sequence>MDDSCAVCADALEWVAYGPCGHREVCSTCVVRLRFICQDRRCCICKTESDVVFVTKALGDYTRMISDFSVLPSEVREGRVGSYWYHEDTQAFFDDVDHYKMIKAMCKLSCSECDRTEEQSNDGPKRRGKIRNVEQLKGHLFHKHRLFMCSLCLEGRKVFICEQKLYTRAQLNQHINSGDSEVDGTESERGGFMGHPVCEFCRTPFYGDNELYSHMSTEHYTCHICQRQHPGQYEYYKNYDDLEMHFRHGHFLCEDESCLAKKFVVFQSEAEMKRHNTIEHGGRLSRSKRNAALQIPTSFRYQRTSEQDHRRGRGRTFRRDSSENQLSMAIQASLETAHAENTFHDPSSSSGQVAPHLGDISDIDPIVDPFESLTTTDIETSSRYRQALGHSSSNAPLEESSFPPLSVAPSSSQSNPRSDSDGLPNNTMAAHLRRKSNRKVAVNSSGQAWPAARRGLVVQPTSSAQAWPTTNVSPIISGGSGQNNGPRPSSYASSAQAQVETRQTTVLRGSGQNNGSRPSSYASSAQAQVETRQTTVLRGPGQNNGSRPSSYASSAQAQVETRQTTVHGLSSSGSLWDSSKTKSGRISHSTSAPNLVENGSVQPSVSDFPPVSAAQVRKFPTTSQAVLKVGDVQTANKSLVEKIRAALEFDEDKYTTFKDISGQYRQGLVATEIYLDFVRQFGLLHLVLDLARLCPDGQKQKELIDAYNASIRNNIAQGDGWSQGNVRLKEGNSSKKGKGKISEAENSNSKNTLADSFLSSVRELQSNYRPSEEAVEVLPKDGYRAAKEKSKLLVNEHQEELNSRSQPLVQLRGVKDSQTTGSGSNPNLGDGGGGSKQRKKTSKFHRVRLGDGSAAALLDLRNSDPQPDAGNEQLDGNSNSAGGLPVQGVWRKGTQKLFS</sequence>
<evidence type="ECO:0000256" key="9">
    <source>
        <dbReference type="ARBA" id="ARBA00022771"/>
    </source>
</evidence>